<proteinExistence type="predicted"/>
<protein>
    <submittedName>
        <fullName evidence="1">Uncharacterized protein</fullName>
    </submittedName>
</protein>
<name>A0A0J7YP82_BETVV</name>
<gene>
    <name evidence="1" type="ORF">BVRB_041040</name>
</gene>
<dbReference type="Proteomes" id="UP000035740">
    <property type="component" value="Unassembled WGS sequence"/>
</dbReference>
<feature type="non-terminal residue" evidence="1">
    <location>
        <position position="1"/>
    </location>
</feature>
<feature type="non-terminal residue" evidence="1">
    <location>
        <position position="184"/>
    </location>
</feature>
<evidence type="ECO:0000313" key="2">
    <source>
        <dbReference type="Proteomes" id="UP000035740"/>
    </source>
</evidence>
<dbReference type="Gramene" id="KMS64943">
    <property type="protein sequence ID" value="KMS64943"/>
    <property type="gene ID" value="BVRB_041040"/>
</dbReference>
<reference evidence="1 2" key="1">
    <citation type="journal article" date="2014" name="Nature">
        <title>The genome of the recently domesticated crop plant sugar beet (Beta vulgaris).</title>
        <authorList>
            <person name="Dohm J.C."/>
            <person name="Minoche A.E."/>
            <person name="Holtgrawe D."/>
            <person name="Capella-Gutierrez S."/>
            <person name="Zakrzewski F."/>
            <person name="Tafer H."/>
            <person name="Rupp O."/>
            <person name="Sorensen T.R."/>
            <person name="Stracke R."/>
            <person name="Reinhardt R."/>
            <person name="Goesmann A."/>
            <person name="Kraft T."/>
            <person name="Schulz B."/>
            <person name="Stadler P.F."/>
            <person name="Schmidt T."/>
            <person name="Gabaldon T."/>
            <person name="Lehrach H."/>
            <person name="Weisshaar B."/>
            <person name="Himmelbauer H."/>
        </authorList>
    </citation>
    <scope>NUCLEOTIDE SEQUENCE [LARGE SCALE GENOMIC DNA]</scope>
    <source>
        <tissue evidence="1">Taproot</tissue>
    </source>
</reference>
<organism evidence="1 2">
    <name type="scientific">Beta vulgaris subsp. vulgaris</name>
    <name type="common">Beet</name>
    <dbReference type="NCBI Taxonomy" id="3555"/>
    <lineage>
        <taxon>Eukaryota</taxon>
        <taxon>Viridiplantae</taxon>
        <taxon>Streptophyta</taxon>
        <taxon>Embryophyta</taxon>
        <taxon>Tracheophyta</taxon>
        <taxon>Spermatophyta</taxon>
        <taxon>Magnoliopsida</taxon>
        <taxon>eudicotyledons</taxon>
        <taxon>Gunneridae</taxon>
        <taxon>Pentapetalae</taxon>
        <taxon>Caryophyllales</taxon>
        <taxon>Chenopodiaceae</taxon>
        <taxon>Betoideae</taxon>
        <taxon>Beta</taxon>
    </lineage>
</organism>
<dbReference type="AlphaFoldDB" id="A0A0J7YP82"/>
<dbReference type="EMBL" id="KQ117899">
    <property type="protein sequence ID" value="KMS64943.1"/>
    <property type="molecule type" value="Genomic_DNA"/>
</dbReference>
<evidence type="ECO:0000313" key="1">
    <source>
        <dbReference type="EMBL" id="KMS64943.1"/>
    </source>
</evidence>
<sequence>LEVLEAAAQSSVCILSAKWFTEVPRLLVVTNAGALVFDFSNDNSTTANPIYTSMCEPNTRVKDATIWKNRHVYGVSDSGSILVDDIIDGMGQLHDAGLTPPVSGASEKDRVFPAQSHSGPGVSIHMSNTTRKLVVTWSLSGTRLFNVDQDGNITTPVILHTPSQAVTNDIRMWIDVAGAHNLII</sequence>
<keyword evidence="2" id="KW-1185">Reference proteome</keyword>
<accession>A0A0J7YP82</accession>